<feature type="region of interest" description="Disordered" evidence="1">
    <location>
        <begin position="215"/>
        <end position="251"/>
    </location>
</feature>
<keyword evidence="3" id="KW-1185">Reference proteome</keyword>
<evidence type="ECO:0000313" key="2">
    <source>
        <dbReference type="EMBL" id="RKP28051.1"/>
    </source>
</evidence>
<name>A0A4P9Z7Z1_9FUNG</name>
<feature type="region of interest" description="Disordered" evidence="1">
    <location>
        <begin position="151"/>
        <end position="170"/>
    </location>
</feature>
<evidence type="ECO:0000256" key="1">
    <source>
        <dbReference type="SAM" id="MobiDB-lite"/>
    </source>
</evidence>
<feature type="compositionally biased region" description="Basic and acidic residues" evidence="1">
    <location>
        <begin position="238"/>
        <end position="251"/>
    </location>
</feature>
<feature type="compositionally biased region" description="Polar residues" evidence="1">
    <location>
        <begin position="63"/>
        <end position="77"/>
    </location>
</feature>
<evidence type="ECO:0000313" key="3">
    <source>
        <dbReference type="Proteomes" id="UP000278143"/>
    </source>
</evidence>
<feature type="region of interest" description="Disordered" evidence="1">
    <location>
        <begin position="176"/>
        <end position="196"/>
    </location>
</feature>
<feature type="compositionally biased region" description="Low complexity" evidence="1">
    <location>
        <begin position="177"/>
        <end position="196"/>
    </location>
</feature>
<feature type="region of interest" description="Disordered" evidence="1">
    <location>
        <begin position="57"/>
        <end position="134"/>
    </location>
</feature>
<dbReference type="Proteomes" id="UP000278143">
    <property type="component" value="Unassembled WGS sequence"/>
</dbReference>
<dbReference type="EMBL" id="KZ989123">
    <property type="protein sequence ID" value="RKP28051.1"/>
    <property type="molecule type" value="Genomic_DNA"/>
</dbReference>
<accession>A0A4P9Z7Z1</accession>
<sequence length="251" mass="27135">MFAALQLCIALVVAPFLLMFAIGVACGAAFLVALLDMWNPRWWCSVKAHVGSVLRPAHHSRRASSPATSMMSPCRSTSSSGSESKEEEGEEEEKPLYERLIDDERRRVRSETEKVRARRRQQASTLPRLPSSAAGMGASLVSGLASAIDTPPSYNSLPARRPHRPGASNLRMYTTTHSDVNDSSSNNNSNNHNGASASYRDAAAELAALFGNKQQTAPASIPDGLLGQTTSPSIVLDQQRRPDRVGMSRMA</sequence>
<dbReference type="AlphaFoldDB" id="A0A4P9Z7Z1"/>
<protein>
    <submittedName>
        <fullName evidence="2">Uncharacterized protein</fullName>
    </submittedName>
</protein>
<gene>
    <name evidence="2" type="ORF">SYNPS1DRAFT_26345</name>
</gene>
<feature type="compositionally biased region" description="Basic and acidic residues" evidence="1">
    <location>
        <begin position="94"/>
        <end position="115"/>
    </location>
</feature>
<proteinExistence type="predicted"/>
<dbReference type="OrthoDB" id="10522356at2759"/>
<reference evidence="3" key="1">
    <citation type="journal article" date="2018" name="Nat. Microbiol.">
        <title>Leveraging single-cell genomics to expand the fungal tree of life.</title>
        <authorList>
            <person name="Ahrendt S.R."/>
            <person name="Quandt C.A."/>
            <person name="Ciobanu D."/>
            <person name="Clum A."/>
            <person name="Salamov A."/>
            <person name="Andreopoulos B."/>
            <person name="Cheng J.F."/>
            <person name="Woyke T."/>
            <person name="Pelin A."/>
            <person name="Henrissat B."/>
            <person name="Reynolds N.K."/>
            <person name="Benny G.L."/>
            <person name="Smith M.E."/>
            <person name="James T.Y."/>
            <person name="Grigoriev I.V."/>
        </authorList>
    </citation>
    <scope>NUCLEOTIDE SEQUENCE [LARGE SCALE GENOMIC DNA]</scope>
    <source>
        <strain evidence="3">Benny S71-1</strain>
    </source>
</reference>
<organism evidence="2 3">
    <name type="scientific">Syncephalis pseudoplumigaleata</name>
    <dbReference type="NCBI Taxonomy" id="1712513"/>
    <lineage>
        <taxon>Eukaryota</taxon>
        <taxon>Fungi</taxon>
        <taxon>Fungi incertae sedis</taxon>
        <taxon>Zoopagomycota</taxon>
        <taxon>Zoopagomycotina</taxon>
        <taxon>Zoopagomycetes</taxon>
        <taxon>Zoopagales</taxon>
        <taxon>Piptocephalidaceae</taxon>
        <taxon>Syncephalis</taxon>
    </lineage>
</organism>